<feature type="transmembrane region" description="Helical" evidence="1">
    <location>
        <begin position="29"/>
        <end position="45"/>
    </location>
</feature>
<evidence type="ECO:0000256" key="1">
    <source>
        <dbReference type="SAM" id="Phobius"/>
    </source>
</evidence>
<feature type="transmembrane region" description="Helical" evidence="1">
    <location>
        <begin position="73"/>
        <end position="90"/>
    </location>
</feature>
<feature type="transmembrane region" description="Helical" evidence="1">
    <location>
        <begin position="50"/>
        <end position="67"/>
    </location>
</feature>
<keyword evidence="1" id="KW-1133">Transmembrane helix</keyword>
<evidence type="ECO:0000313" key="3">
    <source>
        <dbReference type="Proteomes" id="UP000050482"/>
    </source>
</evidence>
<keyword evidence="3" id="KW-1185">Reference proteome</keyword>
<dbReference type="EMBL" id="LJCO01000008">
    <property type="protein sequence ID" value="KPV45707.1"/>
    <property type="molecule type" value="Genomic_DNA"/>
</dbReference>
<keyword evidence="1" id="KW-0812">Transmembrane</keyword>
<name>A0A0P9D8M4_9BACL</name>
<sequence>MSLLGSIGVTALTGMSAHPAWVKSVMHYSLPILILSVILLILGIWRATRLTRTIVGVGILLIVLNIFVKSPVLAYPSLVLIVGGNIIGWAQR</sequence>
<dbReference type="PATRIC" id="fig|471514.4.peg.422"/>
<dbReference type="AlphaFoldDB" id="A0A0P9D8M4"/>
<gene>
    <name evidence="2" type="ORF">AN477_02055</name>
</gene>
<accession>A0A0P9D8M4</accession>
<comment type="caution">
    <text evidence="2">The sequence shown here is derived from an EMBL/GenBank/DDBJ whole genome shotgun (WGS) entry which is preliminary data.</text>
</comment>
<reference evidence="2 3" key="1">
    <citation type="submission" date="2015-09" db="EMBL/GenBank/DDBJ databases">
        <title>Draft genome sequence of Alicyclobacillus ferrooxydans DSM 22381.</title>
        <authorList>
            <person name="Hemp J."/>
        </authorList>
    </citation>
    <scope>NUCLEOTIDE SEQUENCE [LARGE SCALE GENOMIC DNA]</scope>
    <source>
        <strain evidence="2 3">TC-34</strain>
    </source>
</reference>
<dbReference type="Proteomes" id="UP000050482">
    <property type="component" value="Unassembled WGS sequence"/>
</dbReference>
<organism evidence="2 3">
    <name type="scientific">Alicyclobacillus ferrooxydans</name>
    <dbReference type="NCBI Taxonomy" id="471514"/>
    <lineage>
        <taxon>Bacteria</taxon>
        <taxon>Bacillati</taxon>
        <taxon>Bacillota</taxon>
        <taxon>Bacilli</taxon>
        <taxon>Bacillales</taxon>
        <taxon>Alicyclobacillaceae</taxon>
        <taxon>Alicyclobacillus</taxon>
    </lineage>
</organism>
<protein>
    <submittedName>
        <fullName evidence="2">Uncharacterized protein</fullName>
    </submittedName>
</protein>
<evidence type="ECO:0000313" key="2">
    <source>
        <dbReference type="EMBL" id="KPV45707.1"/>
    </source>
</evidence>
<keyword evidence="1" id="KW-0472">Membrane</keyword>
<proteinExistence type="predicted"/>